<comment type="caution">
    <text evidence="2">The sequence shown here is derived from an EMBL/GenBank/DDBJ whole genome shotgun (WGS) entry which is preliminary data.</text>
</comment>
<accession>A0ABT0P8A8</accession>
<proteinExistence type="predicted"/>
<evidence type="ECO:0000313" key="3">
    <source>
        <dbReference type="Proteomes" id="UP001202052"/>
    </source>
</evidence>
<keyword evidence="3" id="KW-1185">Reference proteome</keyword>
<evidence type="ECO:0000313" key="2">
    <source>
        <dbReference type="EMBL" id="MCL3999118.1"/>
    </source>
</evidence>
<dbReference type="Pfam" id="PF00583">
    <property type="entry name" value="Acetyltransf_1"/>
    <property type="match status" value="1"/>
</dbReference>
<dbReference type="PROSITE" id="PS51186">
    <property type="entry name" value="GNAT"/>
    <property type="match status" value="1"/>
</dbReference>
<gene>
    <name evidence="2" type="ORF">M4438_37480</name>
</gene>
<dbReference type="SUPFAM" id="SSF55729">
    <property type="entry name" value="Acyl-CoA N-acyltransferases (Nat)"/>
    <property type="match status" value="1"/>
</dbReference>
<sequence>MLAMRPATPDDQPGLAALIQARSDWMKANQCPNWRSWGKHVHELASNCTRHPNEMWVLAERGDRILGCTTILRTSAPWTWTPVEAADTAYYLNGTVTDPAERHRKLGTLIADWAVDRAAREGISCVRRDCSSPALAAYYQQQNFQLIRKVSTPGGHTSYALERKAERIPELAILLAPDIPAPGPSVEPRAPLIGNVRSNVVGVARHLSHSLRGVAKVSFPR</sequence>
<dbReference type="Proteomes" id="UP001202052">
    <property type="component" value="Unassembled WGS sequence"/>
</dbReference>
<evidence type="ECO:0000259" key="1">
    <source>
        <dbReference type="PROSITE" id="PS51186"/>
    </source>
</evidence>
<feature type="domain" description="N-acetyltransferase" evidence="1">
    <location>
        <begin position="2"/>
        <end position="166"/>
    </location>
</feature>
<dbReference type="InterPro" id="IPR016181">
    <property type="entry name" value="Acyl_CoA_acyltransferase"/>
</dbReference>
<protein>
    <submittedName>
        <fullName evidence="2">GNAT family N-acetyltransferase</fullName>
    </submittedName>
</protein>
<dbReference type="InterPro" id="IPR000182">
    <property type="entry name" value="GNAT_dom"/>
</dbReference>
<dbReference type="EMBL" id="JAMCCK010000149">
    <property type="protein sequence ID" value="MCL3999118.1"/>
    <property type="molecule type" value="Genomic_DNA"/>
</dbReference>
<reference evidence="2 3" key="1">
    <citation type="submission" date="2022-05" db="EMBL/GenBank/DDBJ databases">
        <title>Genome Resource of Streptomyces lavenduligriseus GA1-1, a Strain with Broad-Spectrum Antifungal Activity against Phytopathogenic Fungi.</title>
        <authorList>
            <person name="Qi D."/>
        </authorList>
    </citation>
    <scope>NUCLEOTIDE SEQUENCE [LARGE SCALE GENOMIC DNA]</scope>
    <source>
        <strain evidence="2 3">GA1-1</strain>
    </source>
</reference>
<dbReference type="Gene3D" id="3.40.630.30">
    <property type="match status" value="1"/>
</dbReference>
<organism evidence="2 3">
    <name type="scientific">Streptomyces lavenduligriseus</name>
    <dbReference type="NCBI Taxonomy" id="67315"/>
    <lineage>
        <taxon>Bacteria</taxon>
        <taxon>Bacillati</taxon>
        <taxon>Actinomycetota</taxon>
        <taxon>Actinomycetes</taxon>
        <taxon>Kitasatosporales</taxon>
        <taxon>Streptomycetaceae</taxon>
        <taxon>Streptomyces</taxon>
    </lineage>
</organism>
<dbReference type="RefSeq" id="WP_249493641.1">
    <property type="nucleotide sequence ID" value="NZ_JAMCCK010000149.1"/>
</dbReference>
<name>A0ABT0P8A8_9ACTN</name>
<dbReference type="CDD" id="cd04301">
    <property type="entry name" value="NAT_SF"/>
    <property type="match status" value="1"/>
</dbReference>